<comment type="caution">
    <text evidence="1">The sequence shown here is derived from an EMBL/GenBank/DDBJ whole genome shotgun (WGS) entry which is preliminary data.</text>
</comment>
<dbReference type="EMBL" id="BSNJ01000002">
    <property type="protein sequence ID" value="GLQ20401.1"/>
    <property type="molecule type" value="Genomic_DNA"/>
</dbReference>
<proteinExistence type="predicted"/>
<organism evidence="1 2">
    <name type="scientific">Algimonas porphyrae</name>
    <dbReference type="NCBI Taxonomy" id="1128113"/>
    <lineage>
        <taxon>Bacteria</taxon>
        <taxon>Pseudomonadati</taxon>
        <taxon>Pseudomonadota</taxon>
        <taxon>Alphaproteobacteria</taxon>
        <taxon>Maricaulales</taxon>
        <taxon>Robiginitomaculaceae</taxon>
        <taxon>Algimonas</taxon>
    </lineage>
</organism>
<protein>
    <submittedName>
        <fullName evidence="1">Uncharacterized protein</fullName>
    </submittedName>
</protein>
<sequence length="148" mass="15779">MSTYNTRLASTGAAAAALRVVRANGLDQTFFFRDLDVNHTDFAARIRLYPDAPGVPLLTPSLSGDNITQTYAEWIADEILTPAHLPEGAALTDTETISSLTLSVTAEQMNALPRATIRSEPLDLAYAITFGPDDALLVGGTLTIIETA</sequence>
<reference evidence="1" key="1">
    <citation type="journal article" date="2014" name="Int. J. Syst. Evol. Microbiol.">
        <title>Complete genome of a new Firmicutes species belonging to the dominant human colonic microbiota ('Ruminococcus bicirculans') reveals two chromosomes and a selective capacity to utilize plant glucans.</title>
        <authorList>
            <consortium name="NISC Comparative Sequencing Program"/>
            <person name="Wegmann U."/>
            <person name="Louis P."/>
            <person name="Goesmann A."/>
            <person name="Henrissat B."/>
            <person name="Duncan S.H."/>
            <person name="Flint H.J."/>
        </authorList>
    </citation>
    <scope>NUCLEOTIDE SEQUENCE</scope>
    <source>
        <strain evidence="1">NBRC 108216</strain>
    </source>
</reference>
<name>A0ABQ5UYW8_9PROT</name>
<reference evidence="1" key="2">
    <citation type="submission" date="2023-01" db="EMBL/GenBank/DDBJ databases">
        <title>Draft genome sequence of Algimonas porphyrae strain NBRC 108216.</title>
        <authorList>
            <person name="Sun Q."/>
            <person name="Mori K."/>
        </authorList>
    </citation>
    <scope>NUCLEOTIDE SEQUENCE</scope>
    <source>
        <strain evidence="1">NBRC 108216</strain>
    </source>
</reference>
<dbReference type="Proteomes" id="UP001161390">
    <property type="component" value="Unassembled WGS sequence"/>
</dbReference>
<accession>A0ABQ5UYW8</accession>
<dbReference type="RefSeq" id="WP_284370938.1">
    <property type="nucleotide sequence ID" value="NZ_BSNJ01000002.1"/>
</dbReference>
<keyword evidence="2" id="KW-1185">Reference proteome</keyword>
<evidence type="ECO:0000313" key="2">
    <source>
        <dbReference type="Proteomes" id="UP001161390"/>
    </source>
</evidence>
<evidence type="ECO:0000313" key="1">
    <source>
        <dbReference type="EMBL" id="GLQ20401.1"/>
    </source>
</evidence>
<gene>
    <name evidence="1" type="ORF">GCM10007854_13560</name>
</gene>